<keyword evidence="4" id="KW-1185">Reference proteome</keyword>
<reference evidence="3 4" key="1">
    <citation type="journal article" date="2020" name="Nature">
        <title>Six reference-quality genomes reveal evolution of bat adaptations.</title>
        <authorList>
            <person name="Jebb D."/>
            <person name="Huang Z."/>
            <person name="Pippel M."/>
            <person name="Hughes G.M."/>
            <person name="Lavrichenko K."/>
            <person name="Devanna P."/>
            <person name="Winkler S."/>
            <person name="Jermiin L.S."/>
            <person name="Skirmuntt E.C."/>
            <person name="Katzourakis A."/>
            <person name="Burkitt-Gray L."/>
            <person name="Ray D.A."/>
            <person name="Sullivan K.A.M."/>
            <person name="Roscito J.G."/>
            <person name="Kirilenko B.M."/>
            <person name="Davalos L.M."/>
            <person name="Corthals A.P."/>
            <person name="Power M.L."/>
            <person name="Jones G."/>
            <person name="Ransome R.D."/>
            <person name="Dechmann D.K.N."/>
            <person name="Locatelli A.G."/>
            <person name="Puechmaille S.J."/>
            <person name="Fedrigo O."/>
            <person name="Jarvis E.D."/>
            <person name="Hiller M."/>
            <person name="Vernes S.C."/>
            <person name="Myers E.W."/>
            <person name="Teeling E.C."/>
        </authorList>
    </citation>
    <scope>NUCLEOTIDE SEQUENCE [LARGE SCALE GENOMIC DNA]</scope>
    <source>
        <strain evidence="3">MMyoMyo1</strain>
        <tissue evidence="3">Flight muscle</tissue>
    </source>
</reference>
<keyword evidence="2" id="KW-0472">Membrane</keyword>
<feature type="region of interest" description="Disordered" evidence="1">
    <location>
        <begin position="1"/>
        <end position="24"/>
    </location>
</feature>
<evidence type="ECO:0000313" key="3">
    <source>
        <dbReference type="EMBL" id="KAF6279151.1"/>
    </source>
</evidence>
<dbReference type="EMBL" id="JABWUV010000022">
    <property type="protein sequence ID" value="KAF6279151.1"/>
    <property type="molecule type" value="Genomic_DNA"/>
</dbReference>
<sequence length="127" mass="14134">MKSFGDKLTMKREGEKKEQSPAKIISTASEINKLKSKAKRTRFLQITLEIKTSRRSRGMGPGEGDIRSSVAEWERPPGPGTGRSLGMEGGPPQPGCQGCLWDGGCLRIPPLIIFLLIFFIFYFWTDS</sequence>
<name>A0A7J7RSK9_MYOMY</name>
<proteinExistence type="predicted"/>
<feature type="compositionally biased region" description="Gly residues" evidence="1">
    <location>
        <begin position="80"/>
        <end position="89"/>
    </location>
</feature>
<keyword evidence="2" id="KW-0812">Transmembrane</keyword>
<dbReference type="Proteomes" id="UP000527355">
    <property type="component" value="Unassembled WGS sequence"/>
</dbReference>
<evidence type="ECO:0000256" key="1">
    <source>
        <dbReference type="SAM" id="MobiDB-lite"/>
    </source>
</evidence>
<protein>
    <submittedName>
        <fullName evidence="3">Uncharacterized protein</fullName>
    </submittedName>
</protein>
<comment type="caution">
    <text evidence="3">The sequence shown here is derived from an EMBL/GenBank/DDBJ whole genome shotgun (WGS) entry which is preliminary data.</text>
</comment>
<feature type="region of interest" description="Disordered" evidence="1">
    <location>
        <begin position="54"/>
        <end position="91"/>
    </location>
</feature>
<organism evidence="3 4">
    <name type="scientific">Myotis myotis</name>
    <name type="common">Greater mouse-eared bat</name>
    <name type="synonym">Vespertilio myotis</name>
    <dbReference type="NCBI Taxonomy" id="51298"/>
    <lineage>
        <taxon>Eukaryota</taxon>
        <taxon>Metazoa</taxon>
        <taxon>Chordata</taxon>
        <taxon>Craniata</taxon>
        <taxon>Vertebrata</taxon>
        <taxon>Euteleostomi</taxon>
        <taxon>Mammalia</taxon>
        <taxon>Eutheria</taxon>
        <taxon>Laurasiatheria</taxon>
        <taxon>Chiroptera</taxon>
        <taxon>Yangochiroptera</taxon>
        <taxon>Vespertilionidae</taxon>
        <taxon>Myotis</taxon>
    </lineage>
</organism>
<gene>
    <name evidence="3" type="ORF">mMyoMyo1_010194</name>
</gene>
<accession>A0A7J7RSK9</accession>
<evidence type="ECO:0000256" key="2">
    <source>
        <dbReference type="SAM" id="Phobius"/>
    </source>
</evidence>
<feature type="transmembrane region" description="Helical" evidence="2">
    <location>
        <begin position="108"/>
        <end position="125"/>
    </location>
</feature>
<evidence type="ECO:0000313" key="4">
    <source>
        <dbReference type="Proteomes" id="UP000527355"/>
    </source>
</evidence>
<keyword evidence="2" id="KW-1133">Transmembrane helix</keyword>
<feature type="compositionally biased region" description="Basic and acidic residues" evidence="1">
    <location>
        <begin position="1"/>
        <end position="20"/>
    </location>
</feature>
<dbReference type="AlphaFoldDB" id="A0A7J7RSK9"/>